<keyword evidence="8" id="KW-1185">Reference proteome</keyword>
<dbReference type="AlphaFoldDB" id="A0A1Y2EY67"/>
<evidence type="ECO:0000313" key="7">
    <source>
        <dbReference type="EMBL" id="ORY76046.1"/>
    </source>
</evidence>
<dbReference type="PANTHER" id="PTHR13832:SF837">
    <property type="entry name" value="PROTEIN PHOSPHATASE 2C-LIKE DOMAIN-CONTAINING PROTEIN 1"/>
    <property type="match status" value="1"/>
</dbReference>
<name>A0A1Y2EY67_PROLT</name>
<dbReference type="PANTHER" id="PTHR13832">
    <property type="entry name" value="PROTEIN PHOSPHATASE 2C"/>
    <property type="match status" value="1"/>
</dbReference>
<dbReference type="Pfam" id="PF00481">
    <property type="entry name" value="PP2C"/>
    <property type="match status" value="1"/>
</dbReference>
<proteinExistence type="inferred from homology"/>
<protein>
    <submittedName>
        <fullName evidence="7">Phosphatase 2C-like domain-containing protein</fullName>
    </submittedName>
</protein>
<dbReference type="SUPFAM" id="SSF81606">
    <property type="entry name" value="PP2C-like"/>
    <property type="match status" value="1"/>
</dbReference>
<dbReference type="GeneID" id="63786687"/>
<evidence type="ECO:0000256" key="4">
    <source>
        <dbReference type="ARBA" id="ARBA00022912"/>
    </source>
</evidence>
<evidence type="ECO:0000313" key="8">
    <source>
        <dbReference type="Proteomes" id="UP000193685"/>
    </source>
</evidence>
<dbReference type="PROSITE" id="PS01032">
    <property type="entry name" value="PPM_1"/>
    <property type="match status" value="1"/>
</dbReference>
<dbReference type="SMART" id="SM00332">
    <property type="entry name" value="PP2Cc"/>
    <property type="match status" value="1"/>
</dbReference>
<dbReference type="OrthoDB" id="10264738at2759"/>
<dbReference type="CDD" id="cd00143">
    <property type="entry name" value="PP2Cc"/>
    <property type="match status" value="1"/>
</dbReference>
<organism evidence="7 8">
    <name type="scientific">Protomyces lactucae-debilis</name>
    <dbReference type="NCBI Taxonomy" id="2754530"/>
    <lineage>
        <taxon>Eukaryota</taxon>
        <taxon>Fungi</taxon>
        <taxon>Dikarya</taxon>
        <taxon>Ascomycota</taxon>
        <taxon>Taphrinomycotina</taxon>
        <taxon>Taphrinomycetes</taxon>
        <taxon>Taphrinales</taxon>
        <taxon>Protomycetaceae</taxon>
        <taxon>Protomyces</taxon>
    </lineage>
</organism>
<gene>
    <name evidence="7" type="ORF">BCR37DRAFT_383605</name>
</gene>
<dbReference type="PROSITE" id="PS51746">
    <property type="entry name" value="PPM_2"/>
    <property type="match status" value="1"/>
</dbReference>
<dbReference type="InterPro" id="IPR015655">
    <property type="entry name" value="PP2C"/>
</dbReference>
<dbReference type="InterPro" id="IPR001932">
    <property type="entry name" value="PPM-type_phosphatase-like_dom"/>
</dbReference>
<evidence type="ECO:0000256" key="1">
    <source>
        <dbReference type="ARBA" id="ARBA00006702"/>
    </source>
</evidence>
<dbReference type="Gene3D" id="3.60.40.10">
    <property type="entry name" value="PPM-type phosphatase domain"/>
    <property type="match status" value="1"/>
</dbReference>
<comment type="caution">
    <text evidence="7">The sequence shown here is derived from an EMBL/GenBank/DDBJ whole genome shotgun (WGS) entry which is preliminary data.</text>
</comment>
<evidence type="ECO:0000256" key="3">
    <source>
        <dbReference type="ARBA" id="ARBA00022801"/>
    </source>
</evidence>
<dbReference type="GO" id="GO:0004722">
    <property type="term" value="F:protein serine/threonine phosphatase activity"/>
    <property type="evidence" value="ECO:0007669"/>
    <property type="project" value="InterPro"/>
</dbReference>
<keyword evidence="3 5" id="KW-0378">Hydrolase</keyword>
<comment type="similarity">
    <text evidence="1 5">Belongs to the PP2C family.</text>
</comment>
<evidence type="ECO:0000256" key="5">
    <source>
        <dbReference type="RuleBase" id="RU003465"/>
    </source>
</evidence>
<dbReference type="GO" id="GO:0046872">
    <property type="term" value="F:metal ion binding"/>
    <property type="evidence" value="ECO:0007669"/>
    <property type="project" value="UniProtKB-KW"/>
</dbReference>
<dbReference type="InterPro" id="IPR000222">
    <property type="entry name" value="PP2C_BS"/>
</dbReference>
<keyword evidence="4 5" id="KW-0904">Protein phosphatase</keyword>
<dbReference type="STRING" id="56484.A0A1Y2EY67"/>
<dbReference type="EMBL" id="MCFI01000024">
    <property type="protein sequence ID" value="ORY76046.1"/>
    <property type="molecule type" value="Genomic_DNA"/>
</dbReference>
<dbReference type="OMA" id="IDDQEAC"/>
<dbReference type="InterPro" id="IPR036457">
    <property type="entry name" value="PPM-type-like_dom_sf"/>
</dbReference>
<reference evidence="7 8" key="1">
    <citation type="submission" date="2016-07" db="EMBL/GenBank/DDBJ databases">
        <title>Pervasive Adenine N6-methylation of Active Genes in Fungi.</title>
        <authorList>
            <consortium name="DOE Joint Genome Institute"/>
            <person name="Mondo S.J."/>
            <person name="Dannebaum R.O."/>
            <person name="Kuo R.C."/>
            <person name="Labutti K."/>
            <person name="Haridas S."/>
            <person name="Kuo A."/>
            <person name="Salamov A."/>
            <person name="Ahrendt S.R."/>
            <person name="Lipzen A."/>
            <person name="Sullivan W."/>
            <person name="Andreopoulos W.B."/>
            <person name="Clum A."/>
            <person name="Lindquist E."/>
            <person name="Daum C."/>
            <person name="Ramamoorthy G.K."/>
            <person name="Gryganskyi A."/>
            <person name="Culley D."/>
            <person name="Magnuson J.K."/>
            <person name="James T.Y."/>
            <person name="O'Malley M.A."/>
            <person name="Stajich J.E."/>
            <person name="Spatafora J.W."/>
            <person name="Visel A."/>
            <person name="Grigoriev I.V."/>
        </authorList>
    </citation>
    <scope>NUCLEOTIDE SEQUENCE [LARGE SCALE GENOMIC DNA]</scope>
    <source>
        <strain evidence="7 8">12-1054</strain>
    </source>
</reference>
<sequence>MINSAGEQHPEDRHTFRVGVTEDKNRRCRRTMEDTHAFVYDYMKHPDDGYFAIFDGHAGRLAADYCGSRFHLILADIMRRNVDKPLPDILDAAFTYVDSAMEKMHFKNQGCTAAVALLRWETRLPVPSEGTEATTVQNHRRVLYTANAGDARIVLCRAGRAIRLSYDHKGSDHQEGVRVQAAGGTILNNRVNGVLAVTRALGDAYMKSLVTGHPYTTETVLVPEEDEFMILACDGLWDVCTDQHAIDLVRAERDSKKASQVLVEYALKEYSTDNLTVMVVRLKDLAPLSPVLASKEPADIQEEDGESAVVD</sequence>
<dbReference type="Proteomes" id="UP000193685">
    <property type="component" value="Unassembled WGS sequence"/>
</dbReference>
<evidence type="ECO:0000256" key="2">
    <source>
        <dbReference type="ARBA" id="ARBA00022723"/>
    </source>
</evidence>
<feature type="domain" description="PPM-type phosphatase" evidence="6">
    <location>
        <begin position="17"/>
        <end position="282"/>
    </location>
</feature>
<dbReference type="RefSeq" id="XP_040722499.1">
    <property type="nucleotide sequence ID" value="XM_040870088.1"/>
</dbReference>
<accession>A0A1Y2EY67</accession>
<keyword evidence="2" id="KW-0479">Metal-binding</keyword>
<evidence type="ECO:0000259" key="6">
    <source>
        <dbReference type="PROSITE" id="PS51746"/>
    </source>
</evidence>